<accession>A0A3N2GWD0</accession>
<keyword evidence="2" id="KW-1185">Reference proteome</keyword>
<proteinExistence type="predicted"/>
<sequence length="165" mass="18599">MREVATNIRILKSSRKRLAPGDVFAVQMPDDLYSFGRVIKTDVPIHAMTRNILIYVFQTRSASKDVPPRELLRPEQLLMPPLLINRLPWSRGYFEHLGNLPLEAGEVLPVHCFWSFSRKVHYDDAGNVLPGPVGPVGSHELNSFRTFDDKISDALGVPTVPKRVA</sequence>
<dbReference type="AlphaFoldDB" id="A0A3N2GWD0"/>
<protein>
    <submittedName>
        <fullName evidence="1">Immunity protein 26 of polymorphic toxin system</fullName>
    </submittedName>
</protein>
<evidence type="ECO:0000313" key="1">
    <source>
        <dbReference type="EMBL" id="ROS40499.1"/>
    </source>
</evidence>
<dbReference type="RefSeq" id="WP_123684045.1">
    <property type="nucleotide sequence ID" value="NZ_RKHY01000001.1"/>
</dbReference>
<dbReference type="Proteomes" id="UP000274843">
    <property type="component" value="Unassembled WGS sequence"/>
</dbReference>
<name>A0A3N2GWD0_9PSEU</name>
<organism evidence="1 2">
    <name type="scientific">Amycolatopsis thermoflava</name>
    <dbReference type="NCBI Taxonomy" id="84480"/>
    <lineage>
        <taxon>Bacteria</taxon>
        <taxon>Bacillati</taxon>
        <taxon>Actinomycetota</taxon>
        <taxon>Actinomycetes</taxon>
        <taxon>Pseudonocardiales</taxon>
        <taxon>Pseudonocardiaceae</taxon>
        <taxon>Amycolatopsis</taxon>
        <taxon>Amycolatopsis methanolica group</taxon>
    </lineage>
</organism>
<dbReference type="EMBL" id="RKHY01000001">
    <property type="protein sequence ID" value="ROS40499.1"/>
    <property type="molecule type" value="Genomic_DNA"/>
</dbReference>
<gene>
    <name evidence="1" type="ORF">EDD35_2835</name>
</gene>
<dbReference type="GeneID" id="301844224"/>
<dbReference type="InterPro" id="IPR029278">
    <property type="entry name" value="Imm26"/>
</dbReference>
<dbReference type="Pfam" id="PF15428">
    <property type="entry name" value="Imm26"/>
    <property type="match status" value="1"/>
</dbReference>
<reference evidence="1 2" key="1">
    <citation type="submission" date="2018-11" db="EMBL/GenBank/DDBJ databases">
        <title>Sequencing the genomes of 1000 actinobacteria strains.</title>
        <authorList>
            <person name="Klenk H.-P."/>
        </authorList>
    </citation>
    <scope>NUCLEOTIDE SEQUENCE [LARGE SCALE GENOMIC DNA]</scope>
    <source>
        <strain evidence="1 2">DSM 44348</strain>
    </source>
</reference>
<comment type="caution">
    <text evidence="1">The sequence shown here is derived from an EMBL/GenBank/DDBJ whole genome shotgun (WGS) entry which is preliminary data.</text>
</comment>
<evidence type="ECO:0000313" key="2">
    <source>
        <dbReference type="Proteomes" id="UP000274843"/>
    </source>
</evidence>